<sequence>MFYYETADTLSLSEVMEALFMNVCLTHAISVVFFVPALYVETSESGFFLQIARKRAMLRLPPDLLLFFVVFDKGFWGYGQISRRFIFLMPSLISW</sequence>
<protein>
    <submittedName>
        <fullName evidence="3">Uncharacterized protein</fullName>
    </submittedName>
</protein>
<accession>A0A450Y227</accession>
<keyword evidence="1" id="KW-0472">Membrane</keyword>
<dbReference type="EMBL" id="CAADFO010000044">
    <property type="protein sequence ID" value="VFK28987.1"/>
    <property type="molecule type" value="Genomic_DNA"/>
</dbReference>
<evidence type="ECO:0000313" key="4">
    <source>
        <dbReference type="EMBL" id="VFK77368.1"/>
    </source>
</evidence>
<proteinExistence type="predicted"/>
<dbReference type="EMBL" id="CAADFQ010000130">
    <property type="protein sequence ID" value="VFK35590.1"/>
    <property type="molecule type" value="Genomic_DNA"/>
</dbReference>
<feature type="transmembrane region" description="Helical" evidence="1">
    <location>
        <begin position="20"/>
        <end position="40"/>
    </location>
</feature>
<name>A0A450Y227_9GAMM</name>
<reference evidence="3" key="1">
    <citation type="submission" date="2019-02" db="EMBL/GenBank/DDBJ databases">
        <authorList>
            <person name="Gruber-Vodicka R. H."/>
            <person name="Seah K. B. B."/>
        </authorList>
    </citation>
    <scope>NUCLEOTIDE SEQUENCE</scope>
    <source>
        <strain evidence="2">BECK_BZ197</strain>
        <strain evidence="4">BECK_BZ198</strain>
        <strain evidence="3">BECK_BZ199</strain>
    </source>
</reference>
<gene>
    <name evidence="2" type="ORF">BECKMB1821G_GA0114241_10448</name>
    <name evidence="4" type="ORF">BECKMB1821H_GA0114242_11294</name>
    <name evidence="3" type="ORF">BECKMB1821I_GA0114274_11304</name>
</gene>
<keyword evidence="1" id="KW-0812">Transmembrane</keyword>
<dbReference type="EMBL" id="CAADGH010000129">
    <property type="protein sequence ID" value="VFK77368.1"/>
    <property type="molecule type" value="Genomic_DNA"/>
</dbReference>
<evidence type="ECO:0000313" key="3">
    <source>
        <dbReference type="EMBL" id="VFK35590.1"/>
    </source>
</evidence>
<dbReference type="AlphaFoldDB" id="A0A450Y227"/>
<organism evidence="3">
    <name type="scientific">Candidatus Kentrum sp. MB</name>
    <dbReference type="NCBI Taxonomy" id="2138164"/>
    <lineage>
        <taxon>Bacteria</taxon>
        <taxon>Pseudomonadati</taxon>
        <taxon>Pseudomonadota</taxon>
        <taxon>Gammaproteobacteria</taxon>
        <taxon>Candidatus Kentrum</taxon>
    </lineage>
</organism>
<evidence type="ECO:0000313" key="2">
    <source>
        <dbReference type="EMBL" id="VFK28987.1"/>
    </source>
</evidence>
<keyword evidence="1" id="KW-1133">Transmembrane helix</keyword>
<evidence type="ECO:0000256" key="1">
    <source>
        <dbReference type="SAM" id="Phobius"/>
    </source>
</evidence>